<gene>
    <name evidence="3" type="ORF">PN838_01290</name>
</gene>
<dbReference type="PROSITE" id="PS51257">
    <property type="entry name" value="PROKAR_LIPOPROTEIN"/>
    <property type="match status" value="1"/>
</dbReference>
<dbReference type="Gene3D" id="1.20.1600.10">
    <property type="entry name" value="Outer membrane efflux proteins (OEP)"/>
    <property type="match status" value="1"/>
</dbReference>
<keyword evidence="2" id="KW-0732">Signal</keyword>
<dbReference type="InterPro" id="IPR003423">
    <property type="entry name" value="OMP_efflux"/>
</dbReference>
<dbReference type="PANTHER" id="PTHR30203">
    <property type="entry name" value="OUTER MEMBRANE CATION EFFLUX PROTEIN"/>
    <property type="match status" value="1"/>
</dbReference>
<feature type="signal peptide" evidence="2">
    <location>
        <begin position="1"/>
        <end position="22"/>
    </location>
</feature>
<comment type="similarity">
    <text evidence="1">Belongs to the outer membrane factor (OMF) (TC 1.B.17) family.</text>
</comment>
<evidence type="ECO:0000313" key="3">
    <source>
        <dbReference type="EMBL" id="MDC2887737.1"/>
    </source>
</evidence>
<evidence type="ECO:0000256" key="2">
    <source>
        <dbReference type="SAM" id="SignalP"/>
    </source>
</evidence>
<dbReference type="Gene3D" id="2.20.200.10">
    <property type="entry name" value="Outer membrane efflux proteins (OEP)"/>
    <property type="match status" value="1"/>
</dbReference>
<accession>A0ABT5FAT6</accession>
<dbReference type="Proteomes" id="UP001528411">
    <property type="component" value="Unassembled WGS sequence"/>
</dbReference>
<evidence type="ECO:0000313" key="4">
    <source>
        <dbReference type="Proteomes" id="UP001528411"/>
    </source>
</evidence>
<reference evidence="3 4" key="1">
    <citation type="submission" date="2023-01" db="EMBL/GenBank/DDBJ databases">
        <title>Psychrosphaera sp. nov., isolated from marine algae.</title>
        <authorList>
            <person name="Bayburt H."/>
            <person name="Choi B.J."/>
            <person name="Kim J.M."/>
            <person name="Choi D.G."/>
            <person name="Jeon C.O."/>
        </authorList>
    </citation>
    <scope>NUCLEOTIDE SEQUENCE [LARGE SCALE GENOMIC DNA]</scope>
    <source>
        <strain evidence="3 4">G1-22</strain>
    </source>
</reference>
<dbReference type="PANTHER" id="PTHR30203:SF30">
    <property type="entry name" value="OUTER MEMBRANE PROTEIN-RELATED"/>
    <property type="match status" value="1"/>
</dbReference>
<protein>
    <submittedName>
        <fullName evidence="3">TolC family protein</fullName>
    </submittedName>
</protein>
<dbReference type="EMBL" id="JAQOMS010000002">
    <property type="protein sequence ID" value="MDC2887737.1"/>
    <property type="molecule type" value="Genomic_DNA"/>
</dbReference>
<sequence length="370" mass="40889">MKQSYIRLLTVVVLSSVTASCATNNNISIKQDQITVPEMWQNPSSNAVVSAQKVSVHDVIDKNLIEFIQVAVTQNPELKQLSFELEAAKHRVTASGATLWPSLDLNLQSSVRQANENADVVDNASLNLALKYEVDIWGKLSAADQQINLNFLKLQTQHKDRINTLVAEVMTTYFAIVEAKQQLELNKLRLENTQNNLAIIETGYEQGLNDALDVYLTRNDLANEQANISAQTQTLENLVRQFKTLIGTYPDNQFDYQDLALDILPLDALSNTPSDVVKNHPKLRAAWQGLLSSNAAVAFAHKQRFPSFSLSLSAGSEGTDLGKALNEFDLGWSFIGNIAAPLFNAGRLKANENAAKSNLQALEQNYISVF</sequence>
<evidence type="ECO:0000256" key="1">
    <source>
        <dbReference type="ARBA" id="ARBA00007613"/>
    </source>
</evidence>
<dbReference type="Pfam" id="PF02321">
    <property type="entry name" value="OEP"/>
    <property type="match status" value="2"/>
</dbReference>
<organism evidence="3 4">
    <name type="scientific">Psychrosphaera algicola</name>
    <dbReference type="NCBI Taxonomy" id="3023714"/>
    <lineage>
        <taxon>Bacteria</taxon>
        <taxon>Pseudomonadati</taxon>
        <taxon>Pseudomonadota</taxon>
        <taxon>Gammaproteobacteria</taxon>
        <taxon>Alteromonadales</taxon>
        <taxon>Pseudoalteromonadaceae</taxon>
        <taxon>Psychrosphaera</taxon>
    </lineage>
</organism>
<proteinExistence type="inferred from homology"/>
<name>A0ABT5FAT6_9GAMM</name>
<dbReference type="RefSeq" id="WP_272179537.1">
    <property type="nucleotide sequence ID" value="NZ_JAQOMS010000002.1"/>
</dbReference>
<dbReference type="SUPFAM" id="SSF56954">
    <property type="entry name" value="Outer membrane efflux proteins (OEP)"/>
    <property type="match status" value="1"/>
</dbReference>
<keyword evidence="4" id="KW-1185">Reference proteome</keyword>
<feature type="chain" id="PRO_5045604071" evidence="2">
    <location>
        <begin position="23"/>
        <end position="370"/>
    </location>
</feature>
<comment type="caution">
    <text evidence="3">The sequence shown here is derived from an EMBL/GenBank/DDBJ whole genome shotgun (WGS) entry which is preliminary data.</text>
</comment>
<dbReference type="InterPro" id="IPR010131">
    <property type="entry name" value="MdtP/NodT-like"/>
</dbReference>